<dbReference type="AlphaFoldDB" id="A0AAU9RQ07"/>
<evidence type="ECO:0000313" key="3">
    <source>
        <dbReference type="EMBL" id="CAH2047236.1"/>
    </source>
</evidence>
<evidence type="ECO:0000256" key="1">
    <source>
        <dbReference type="SAM" id="MobiDB-lite"/>
    </source>
</evidence>
<dbReference type="Proteomes" id="UP000836841">
    <property type="component" value="Chromosome 2"/>
</dbReference>
<protein>
    <recommendedName>
        <fullName evidence="2">SANTA domain-containing protein</fullName>
    </recommendedName>
</protein>
<evidence type="ECO:0000313" key="4">
    <source>
        <dbReference type="Proteomes" id="UP000836841"/>
    </source>
</evidence>
<name>A0AAU9RQ07_THLAR</name>
<dbReference type="PANTHER" id="PTHR35311">
    <property type="entry name" value="KINETOCHORE-ASSOCIATED PROTEIN KNL-2 HOMOLOG"/>
    <property type="match status" value="1"/>
</dbReference>
<gene>
    <name evidence="3" type="ORF">TAV2_LOCUS5548</name>
</gene>
<sequence length="313" mass="34606">MATKSKPLFLSARRSSPRTRSGAVPELISSPRTRSGAVPELICLPRTRSGAVPELISSPRTRSGAVPELISSPRTFSKFVPEPNSSPRTDGIPRTPFSSGAVTPVVGALKSVSLSDWWLTKKANEKALGVTGFESKGGYEVRLFSSGTISIRHDSTTLETSDGIRVCISGFINRSRTLQNGFSSEVCNRFLLGFPYSWKDHDEDETVEEKKHFGISFDDIPVNRYEDLLFTSSSCLKSEILDDVVNSLRDLVCPRTEKSNEECEKSRMITEDDDDESVVPSVVGVKTRGMLRRSEENEASIGKRVHTSSKRRR</sequence>
<dbReference type="InterPro" id="IPR015216">
    <property type="entry name" value="SANTA"/>
</dbReference>
<feature type="compositionally biased region" description="Basic residues" evidence="1">
    <location>
        <begin position="303"/>
        <end position="313"/>
    </location>
</feature>
<keyword evidence="4" id="KW-1185">Reference proteome</keyword>
<dbReference type="EMBL" id="OU466858">
    <property type="protein sequence ID" value="CAH2047236.1"/>
    <property type="molecule type" value="Genomic_DNA"/>
</dbReference>
<proteinExistence type="predicted"/>
<feature type="domain" description="SANTA" evidence="2">
    <location>
        <begin position="112"/>
        <end position="200"/>
    </location>
</feature>
<organism evidence="3 4">
    <name type="scientific">Thlaspi arvense</name>
    <name type="common">Field penny-cress</name>
    <dbReference type="NCBI Taxonomy" id="13288"/>
    <lineage>
        <taxon>Eukaryota</taxon>
        <taxon>Viridiplantae</taxon>
        <taxon>Streptophyta</taxon>
        <taxon>Embryophyta</taxon>
        <taxon>Tracheophyta</taxon>
        <taxon>Spermatophyta</taxon>
        <taxon>Magnoliopsida</taxon>
        <taxon>eudicotyledons</taxon>
        <taxon>Gunneridae</taxon>
        <taxon>Pentapetalae</taxon>
        <taxon>rosids</taxon>
        <taxon>malvids</taxon>
        <taxon>Brassicales</taxon>
        <taxon>Brassicaceae</taxon>
        <taxon>Thlaspideae</taxon>
        <taxon>Thlaspi</taxon>
    </lineage>
</organism>
<feature type="region of interest" description="Disordered" evidence="1">
    <location>
        <begin position="289"/>
        <end position="313"/>
    </location>
</feature>
<feature type="region of interest" description="Disordered" evidence="1">
    <location>
        <begin position="1"/>
        <end position="34"/>
    </location>
</feature>
<dbReference type="Pfam" id="PF09133">
    <property type="entry name" value="SANTA"/>
    <property type="match status" value="1"/>
</dbReference>
<accession>A0AAU9RQ07</accession>
<feature type="region of interest" description="Disordered" evidence="1">
    <location>
        <begin position="76"/>
        <end position="96"/>
    </location>
</feature>
<dbReference type="PANTHER" id="PTHR35311:SF1">
    <property type="entry name" value="PROTEIN EMBRYO DEFECTIVE 1674"/>
    <property type="match status" value="1"/>
</dbReference>
<reference evidence="3 4" key="1">
    <citation type="submission" date="2022-03" db="EMBL/GenBank/DDBJ databases">
        <authorList>
            <person name="Nunn A."/>
            <person name="Chopra R."/>
            <person name="Nunn A."/>
            <person name="Contreras Garrido A."/>
        </authorList>
    </citation>
    <scope>NUCLEOTIDE SEQUENCE [LARGE SCALE GENOMIC DNA]</scope>
</reference>
<dbReference type="InterPro" id="IPR053090">
    <property type="entry name" value="Centromere_KNL-2_homolog"/>
</dbReference>
<evidence type="ECO:0000259" key="2">
    <source>
        <dbReference type="Pfam" id="PF09133"/>
    </source>
</evidence>